<dbReference type="AlphaFoldDB" id="A0A6A3HRU7"/>
<sequence>MPRVVGVTVGLISCLFLALASTAYSAVACLHWGVVVLAYLVMQLHITVAFSVIVNPAFYIAERLALGMHKRKSRGDL</sequence>
<reference evidence="2 3" key="1">
    <citation type="submission" date="2018-09" db="EMBL/GenBank/DDBJ databases">
        <title>Genomic investigation of the strawberry pathogen Phytophthora fragariae indicates pathogenicity is determined by transcriptional variation in three key races.</title>
        <authorList>
            <person name="Adams T.M."/>
            <person name="Armitage A.D."/>
            <person name="Sobczyk M.K."/>
            <person name="Bates H.J."/>
            <person name="Dunwell J.M."/>
            <person name="Nellist C.F."/>
            <person name="Harrison R.J."/>
        </authorList>
    </citation>
    <scope>NUCLEOTIDE SEQUENCE [LARGE SCALE GENOMIC DNA]</scope>
    <source>
        <strain evidence="2 3">SCRP324</strain>
    </source>
</reference>
<dbReference type="PROSITE" id="PS51257">
    <property type="entry name" value="PROKAR_LIPOPROTEIN"/>
    <property type="match status" value="1"/>
</dbReference>
<keyword evidence="1" id="KW-1133">Transmembrane helix</keyword>
<comment type="caution">
    <text evidence="2">The sequence shown here is derived from an EMBL/GenBank/DDBJ whole genome shotgun (WGS) entry which is preliminary data.</text>
</comment>
<keyword evidence="1" id="KW-0472">Membrane</keyword>
<name>A0A6A3HRU7_9STRA</name>
<dbReference type="OrthoDB" id="40134at2759"/>
<feature type="transmembrane region" description="Helical" evidence="1">
    <location>
        <begin position="35"/>
        <end position="61"/>
    </location>
</feature>
<keyword evidence="1" id="KW-0812">Transmembrane</keyword>
<dbReference type="EMBL" id="QXFU01003948">
    <property type="protein sequence ID" value="KAE8971682.1"/>
    <property type="molecule type" value="Genomic_DNA"/>
</dbReference>
<evidence type="ECO:0000313" key="3">
    <source>
        <dbReference type="Proteomes" id="UP000435112"/>
    </source>
</evidence>
<evidence type="ECO:0000313" key="2">
    <source>
        <dbReference type="EMBL" id="KAE8971682.1"/>
    </source>
</evidence>
<evidence type="ECO:0000256" key="1">
    <source>
        <dbReference type="SAM" id="Phobius"/>
    </source>
</evidence>
<dbReference type="Proteomes" id="UP000435112">
    <property type="component" value="Unassembled WGS sequence"/>
</dbReference>
<gene>
    <name evidence="2" type="ORF">PR002_g26747</name>
</gene>
<organism evidence="2 3">
    <name type="scientific">Phytophthora rubi</name>
    <dbReference type="NCBI Taxonomy" id="129364"/>
    <lineage>
        <taxon>Eukaryota</taxon>
        <taxon>Sar</taxon>
        <taxon>Stramenopiles</taxon>
        <taxon>Oomycota</taxon>
        <taxon>Peronosporomycetes</taxon>
        <taxon>Peronosporales</taxon>
        <taxon>Peronosporaceae</taxon>
        <taxon>Phytophthora</taxon>
    </lineage>
</organism>
<accession>A0A6A3HRU7</accession>
<proteinExistence type="predicted"/>
<protein>
    <submittedName>
        <fullName evidence="2">Uncharacterized protein</fullName>
    </submittedName>
</protein>